<dbReference type="PANTHER" id="PTHR37826:SF2">
    <property type="entry name" value="ZINC-RIBBON DOMAIN-CONTAINING PROTEIN"/>
    <property type="match status" value="1"/>
</dbReference>
<organism evidence="2 3">
    <name type="scientific">Oribacterium sinus</name>
    <dbReference type="NCBI Taxonomy" id="237576"/>
    <lineage>
        <taxon>Bacteria</taxon>
        <taxon>Bacillati</taxon>
        <taxon>Bacillota</taxon>
        <taxon>Clostridia</taxon>
        <taxon>Lachnospirales</taxon>
        <taxon>Lachnospiraceae</taxon>
        <taxon>Oribacterium</taxon>
    </lineage>
</organism>
<proteinExistence type="predicted"/>
<dbReference type="Pfam" id="PF13421">
    <property type="entry name" value="Band_7_1"/>
    <property type="match status" value="1"/>
</dbReference>
<sequence>MGLIKAGKEAGISVLADQWREYFYCSSLDNDTLMTKGHKRIGQNSSNTRASDNIISNGAVIAVNEGQCMLIVEQGAIVELSAEAGEFVFDSSTEPSIFYGSLGESVVESFKTFMKRLSFGGDTAKDQRIYFINLKDIVGNKYGTVNPIPFRAVDPNINLDIEISLRCHGEYAYKITDPVLFYRNLAGNVEGDYKKEEVESQLKSELLTNLQPAFSRISEQGIRYHSILSHTDDIAHALNDILSSTWGGHYGIKITSFGISSIKAPEEDEKMIKEMQRDAVFRDPSMAAAYLSKAQGDAMKLAAGNTATGPMMAFAGMNMANQTGGFNASELFSMGAKQGNAQAGQNTANQANAGAQGSIFGQVSVPMQETANGAVPTAEAGTAEDWTCAKCGHTHNTGKFCSECGEARADKWNCPECGHTGNVGKFCPECGHKR</sequence>
<dbReference type="SUPFAM" id="SSF117892">
    <property type="entry name" value="Band 7/SPFH domain"/>
    <property type="match status" value="1"/>
</dbReference>
<accession>A0A7W9SDP7</accession>
<dbReference type="GO" id="GO:0008233">
    <property type="term" value="F:peptidase activity"/>
    <property type="evidence" value="ECO:0007669"/>
    <property type="project" value="UniProtKB-KW"/>
</dbReference>
<gene>
    <name evidence="2" type="ORF">HNQ46_000249</name>
</gene>
<dbReference type="RefSeq" id="WP_183681901.1">
    <property type="nucleotide sequence ID" value="NZ_JACHHH010000001.1"/>
</dbReference>
<feature type="domain" description="SPFH" evidence="1">
    <location>
        <begin position="52"/>
        <end position="276"/>
    </location>
</feature>
<keyword evidence="2" id="KW-0378">Hydrolase</keyword>
<evidence type="ECO:0000313" key="2">
    <source>
        <dbReference type="EMBL" id="MBB6040288.1"/>
    </source>
</evidence>
<dbReference type="PANTHER" id="PTHR37826">
    <property type="entry name" value="FLOTILLIN BAND_7_5 DOMAIN PROTEIN"/>
    <property type="match status" value="1"/>
</dbReference>
<dbReference type="InterPro" id="IPR033880">
    <property type="entry name" value="SPFH_YdjI"/>
</dbReference>
<evidence type="ECO:0000259" key="1">
    <source>
        <dbReference type="Pfam" id="PF13421"/>
    </source>
</evidence>
<dbReference type="Gene3D" id="3.30.479.30">
    <property type="entry name" value="Band 7 domain"/>
    <property type="match status" value="1"/>
</dbReference>
<comment type="caution">
    <text evidence="2">The sequence shown here is derived from an EMBL/GenBank/DDBJ whole genome shotgun (WGS) entry which is preliminary data.</text>
</comment>
<dbReference type="Proteomes" id="UP000522163">
    <property type="component" value="Unassembled WGS sequence"/>
</dbReference>
<reference evidence="2 3" key="1">
    <citation type="submission" date="2020-08" db="EMBL/GenBank/DDBJ databases">
        <title>Genomic Encyclopedia of Type Strains, Phase IV (KMG-IV): sequencing the most valuable type-strain genomes for metagenomic binning, comparative biology and taxonomic classification.</title>
        <authorList>
            <person name="Goeker M."/>
        </authorList>
    </citation>
    <scope>NUCLEOTIDE SEQUENCE [LARGE SCALE GENOMIC DNA]</scope>
    <source>
        <strain evidence="2 3">DSM 17245</strain>
    </source>
</reference>
<name>A0A7W9SDP7_9FIRM</name>
<dbReference type="CDD" id="cd00350">
    <property type="entry name" value="rubredoxin_like"/>
    <property type="match status" value="1"/>
</dbReference>
<dbReference type="EMBL" id="JACHHH010000001">
    <property type="protein sequence ID" value="MBB6040288.1"/>
    <property type="molecule type" value="Genomic_DNA"/>
</dbReference>
<protein>
    <submittedName>
        <fullName evidence="2">Membrane protease subunit (Stomatin/prohibitin family)</fullName>
    </submittedName>
</protein>
<evidence type="ECO:0000313" key="3">
    <source>
        <dbReference type="Proteomes" id="UP000522163"/>
    </source>
</evidence>
<keyword evidence="2" id="KW-0645">Protease</keyword>
<dbReference type="CDD" id="cd03408">
    <property type="entry name" value="SPFH_like_u1"/>
    <property type="match status" value="1"/>
</dbReference>
<dbReference type="GeneID" id="85013819"/>
<dbReference type="AlphaFoldDB" id="A0A7W9SDP7"/>
<dbReference type="InterPro" id="IPR036013">
    <property type="entry name" value="Band_7/SPFH_dom_sf"/>
</dbReference>
<dbReference type="GO" id="GO:0006508">
    <property type="term" value="P:proteolysis"/>
    <property type="evidence" value="ECO:0007669"/>
    <property type="project" value="UniProtKB-KW"/>
</dbReference>